<evidence type="ECO:0000259" key="2">
    <source>
        <dbReference type="Pfam" id="PF14534"/>
    </source>
</evidence>
<sequence>MRLLRLLSLPLALCLLVLPLRAQTASSHEDAAIIAVLQKSAADWNRGDLDSFATSYKNSPDILFIGRTVRRGYAQMLEAYRTGYSTREKMGTLTFSNLEVQPLDEHFATATGHFHLERSAAVGNANGYFMVVMEKTPAGWKIVRDDSTSTDAAPSK</sequence>
<dbReference type="Gene3D" id="3.10.450.50">
    <property type="match status" value="1"/>
</dbReference>
<feature type="chain" id="PRO_5031472137" evidence="1">
    <location>
        <begin position="23"/>
        <end position="156"/>
    </location>
</feature>
<comment type="caution">
    <text evidence="3">The sequence shown here is derived from an EMBL/GenBank/DDBJ whole genome shotgun (WGS) entry which is preliminary data.</text>
</comment>
<dbReference type="Proteomes" id="UP000584867">
    <property type="component" value="Unassembled WGS sequence"/>
</dbReference>
<dbReference type="GO" id="GO:0016853">
    <property type="term" value="F:isomerase activity"/>
    <property type="evidence" value="ECO:0007669"/>
    <property type="project" value="UniProtKB-KW"/>
</dbReference>
<feature type="signal peptide" evidence="1">
    <location>
        <begin position="1"/>
        <end position="22"/>
    </location>
</feature>
<dbReference type="AlphaFoldDB" id="A0A7W7ZPF5"/>
<dbReference type="InterPro" id="IPR032710">
    <property type="entry name" value="NTF2-like_dom_sf"/>
</dbReference>
<protein>
    <submittedName>
        <fullName evidence="3">Ketosteroid isomerase-like protein</fullName>
    </submittedName>
</protein>
<dbReference type="SUPFAM" id="SSF54427">
    <property type="entry name" value="NTF2-like"/>
    <property type="match status" value="1"/>
</dbReference>
<dbReference type="EMBL" id="JACHIO010000006">
    <property type="protein sequence ID" value="MBB5063344.1"/>
    <property type="molecule type" value="Genomic_DNA"/>
</dbReference>
<keyword evidence="3" id="KW-0413">Isomerase</keyword>
<accession>A0A7W7ZPF5</accession>
<keyword evidence="1" id="KW-0732">Signal</keyword>
<feature type="domain" description="DUF4440" evidence="2">
    <location>
        <begin position="33"/>
        <end position="142"/>
    </location>
</feature>
<organism evidence="3 4">
    <name type="scientific">Granulicella mallensis</name>
    <dbReference type="NCBI Taxonomy" id="940614"/>
    <lineage>
        <taxon>Bacteria</taxon>
        <taxon>Pseudomonadati</taxon>
        <taxon>Acidobacteriota</taxon>
        <taxon>Terriglobia</taxon>
        <taxon>Terriglobales</taxon>
        <taxon>Acidobacteriaceae</taxon>
        <taxon>Granulicella</taxon>
    </lineage>
</organism>
<proteinExistence type="predicted"/>
<evidence type="ECO:0000256" key="1">
    <source>
        <dbReference type="SAM" id="SignalP"/>
    </source>
</evidence>
<dbReference type="Pfam" id="PF14534">
    <property type="entry name" value="DUF4440"/>
    <property type="match status" value="1"/>
</dbReference>
<dbReference type="RefSeq" id="WP_184254459.1">
    <property type="nucleotide sequence ID" value="NZ_JACHIO010000006.1"/>
</dbReference>
<evidence type="ECO:0000313" key="3">
    <source>
        <dbReference type="EMBL" id="MBB5063344.1"/>
    </source>
</evidence>
<evidence type="ECO:0000313" key="4">
    <source>
        <dbReference type="Proteomes" id="UP000584867"/>
    </source>
</evidence>
<name>A0A7W7ZPF5_9BACT</name>
<reference evidence="3 4" key="1">
    <citation type="submission" date="2020-08" db="EMBL/GenBank/DDBJ databases">
        <title>Genomic Encyclopedia of Type Strains, Phase IV (KMG-V): Genome sequencing to study the core and pangenomes of soil and plant-associated prokaryotes.</title>
        <authorList>
            <person name="Whitman W."/>
        </authorList>
    </citation>
    <scope>NUCLEOTIDE SEQUENCE [LARGE SCALE GENOMIC DNA]</scope>
    <source>
        <strain evidence="3 4">X5P3</strain>
    </source>
</reference>
<dbReference type="InterPro" id="IPR027843">
    <property type="entry name" value="DUF4440"/>
</dbReference>
<gene>
    <name evidence="3" type="ORF">HDF15_001686</name>
</gene>